<dbReference type="Pfam" id="PF11303">
    <property type="entry name" value="DUF3105"/>
    <property type="match status" value="1"/>
</dbReference>
<evidence type="ECO:0000256" key="2">
    <source>
        <dbReference type="SAM" id="Phobius"/>
    </source>
</evidence>
<evidence type="ECO:0008006" key="4">
    <source>
        <dbReference type="Google" id="ProtNLM"/>
    </source>
</evidence>
<feature type="region of interest" description="Disordered" evidence="1">
    <location>
        <begin position="1"/>
        <end position="27"/>
    </location>
</feature>
<feature type="compositionally biased region" description="Basic residues" evidence="1">
    <location>
        <begin position="1"/>
        <end position="11"/>
    </location>
</feature>
<evidence type="ECO:0000313" key="3">
    <source>
        <dbReference type="EMBL" id="SUZ83340.1"/>
    </source>
</evidence>
<protein>
    <recommendedName>
        <fullName evidence="4">DUF3105 domain-containing protein</fullName>
    </recommendedName>
</protein>
<sequence length="210" mass="22477">MPVSRRRRGRAATRWARSGNLPSTTRRKPTNKLYLAASLVIAVLVIASFAFASFSGGGGRAQRGSADGYVDGLGIQVDIEGDTHVPEGTNVDYQTSPPASGDHWPTPGRCGFYEDGLPDERVVHNMEHGNIVVNYNLPLASDVSALRDALDSIALNREWGIARAYDAIPTGQVALSTWGIIDTFEGVDPDRISRFFDAYSGGGPEGGLPC</sequence>
<accession>A0A381QW30</accession>
<dbReference type="EMBL" id="UINC01001546">
    <property type="protein sequence ID" value="SUZ83340.1"/>
    <property type="molecule type" value="Genomic_DNA"/>
</dbReference>
<dbReference type="InterPro" id="IPR021454">
    <property type="entry name" value="DUF3105"/>
</dbReference>
<name>A0A381QW30_9ZZZZ</name>
<feature type="transmembrane region" description="Helical" evidence="2">
    <location>
        <begin position="33"/>
        <end position="54"/>
    </location>
</feature>
<keyword evidence="2" id="KW-1133">Transmembrane helix</keyword>
<evidence type="ECO:0000256" key="1">
    <source>
        <dbReference type="SAM" id="MobiDB-lite"/>
    </source>
</evidence>
<dbReference type="AlphaFoldDB" id="A0A381QW30"/>
<gene>
    <name evidence="3" type="ORF">METZ01_LOCUS36194</name>
</gene>
<reference evidence="3" key="1">
    <citation type="submission" date="2018-05" db="EMBL/GenBank/DDBJ databases">
        <authorList>
            <person name="Lanie J.A."/>
            <person name="Ng W.-L."/>
            <person name="Kazmierczak K.M."/>
            <person name="Andrzejewski T.M."/>
            <person name="Davidsen T.M."/>
            <person name="Wayne K.J."/>
            <person name="Tettelin H."/>
            <person name="Glass J.I."/>
            <person name="Rusch D."/>
            <person name="Podicherti R."/>
            <person name="Tsui H.-C.T."/>
            <person name="Winkler M.E."/>
        </authorList>
    </citation>
    <scope>NUCLEOTIDE SEQUENCE</scope>
</reference>
<proteinExistence type="predicted"/>
<keyword evidence="2" id="KW-0472">Membrane</keyword>
<organism evidence="3">
    <name type="scientific">marine metagenome</name>
    <dbReference type="NCBI Taxonomy" id="408172"/>
    <lineage>
        <taxon>unclassified sequences</taxon>
        <taxon>metagenomes</taxon>
        <taxon>ecological metagenomes</taxon>
    </lineage>
</organism>
<keyword evidence="2" id="KW-0812">Transmembrane</keyword>